<proteinExistence type="predicted"/>
<reference evidence="3" key="1">
    <citation type="submission" date="2015-01" db="EMBL/GenBank/DDBJ databases">
        <authorList>
            <person name="Aksoy S."/>
            <person name="Warren W."/>
            <person name="Wilson R.K."/>
        </authorList>
    </citation>
    <scope>NUCLEOTIDE SEQUENCE [LARGE SCALE GENOMIC DNA]</scope>
    <source>
        <strain evidence="3">IAEA</strain>
    </source>
</reference>
<organism evidence="2 3">
    <name type="scientific">Glossina palpalis gambiensis</name>
    <dbReference type="NCBI Taxonomy" id="67801"/>
    <lineage>
        <taxon>Eukaryota</taxon>
        <taxon>Metazoa</taxon>
        <taxon>Ecdysozoa</taxon>
        <taxon>Arthropoda</taxon>
        <taxon>Hexapoda</taxon>
        <taxon>Insecta</taxon>
        <taxon>Pterygota</taxon>
        <taxon>Neoptera</taxon>
        <taxon>Endopterygota</taxon>
        <taxon>Diptera</taxon>
        <taxon>Brachycera</taxon>
        <taxon>Muscomorpha</taxon>
        <taxon>Hippoboscoidea</taxon>
        <taxon>Glossinidae</taxon>
        <taxon>Glossina</taxon>
    </lineage>
</organism>
<dbReference type="EMBL" id="JXJN01021982">
    <property type="status" value="NOT_ANNOTATED_CDS"/>
    <property type="molecule type" value="Genomic_DNA"/>
</dbReference>
<dbReference type="Proteomes" id="UP000092460">
    <property type="component" value="Unassembled WGS sequence"/>
</dbReference>
<evidence type="ECO:0000313" key="2">
    <source>
        <dbReference type="EnsemblMetazoa" id="GPPI043002-PA"/>
    </source>
</evidence>
<evidence type="ECO:0000256" key="1">
    <source>
        <dbReference type="SAM" id="MobiDB-lite"/>
    </source>
</evidence>
<evidence type="ECO:0000313" key="3">
    <source>
        <dbReference type="Proteomes" id="UP000092460"/>
    </source>
</evidence>
<dbReference type="EnsemblMetazoa" id="GPPI043002-RA">
    <property type="protein sequence ID" value="GPPI043002-PA"/>
    <property type="gene ID" value="GPPI043002"/>
</dbReference>
<name>A0A1B0BWW1_9MUSC</name>
<accession>A0A1B0BWW1</accession>
<dbReference type="VEuPathDB" id="VectorBase:GPPI043002"/>
<reference evidence="2" key="2">
    <citation type="submission" date="2020-05" db="UniProtKB">
        <authorList>
            <consortium name="EnsemblMetazoa"/>
        </authorList>
    </citation>
    <scope>IDENTIFICATION</scope>
    <source>
        <strain evidence="2">IAEA</strain>
    </source>
</reference>
<keyword evidence="3" id="KW-1185">Reference proteome</keyword>
<protein>
    <submittedName>
        <fullName evidence="2">Uncharacterized protein</fullName>
    </submittedName>
</protein>
<sequence length="62" mass="7107">MQKEFRRKPRRLEEVFFDEGHHRPPNYGPADSSPSQCGWTDHPDVRRIPTNSGTGPADCADR</sequence>
<feature type="compositionally biased region" description="Basic residues" evidence="1">
    <location>
        <begin position="1"/>
        <end position="10"/>
    </location>
</feature>
<feature type="region of interest" description="Disordered" evidence="1">
    <location>
        <begin position="1"/>
        <end position="62"/>
    </location>
</feature>
<feature type="compositionally biased region" description="Basic and acidic residues" evidence="1">
    <location>
        <begin position="11"/>
        <end position="22"/>
    </location>
</feature>
<dbReference type="AlphaFoldDB" id="A0A1B0BWW1"/>